<sequence>MVLAWAKRGSNHDVVSFMLSIMMINAVIAKKVYSINTIVAGF</sequence>
<gene>
    <name evidence="1" type="ORF">CSF007_14050</name>
</gene>
<organism evidence="1">
    <name type="scientific">Yersinia ruckeri</name>
    <dbReference type="NCBI Taxonomy" id="29486"/>
    <lineage>
        <taxon>Bacteria</taxon>
        <taxon>Pseudomonadati</taxon>
        <taxon>Pseudomonadota</taxon>
        <taxon>Gammaproteobacteria</taxon>
        <taxon>Enterobacterales</taxon>
        <taxon>Yersiniaceae</taxon>
        <taxon>Yersinia</taxon>
    </lineage>
</organism>
<reference evidence="1" key="1">
    <citation type="journal article" date="2015" name="Genome Announc.">
        <title>Complete Genome Sequence of Yersinia ruckeri Strain CSF007-82, Etiologic Agent of Red Mouth Disease in Salmonid Fish.</title>
        <authorList>
            <person name="Nelson M.C."/>
            <person name="LaPatra S.E."/>
            <person name="Welch T.J."/>
            <person name="Graf J."/>
        </authorList>
    </citation>
    <scope>NUCLEOTIDE SEQUENCE</scope>
    <source>
        <strain evidence="1">CSF007-82</strain>
    </source>
</reference>
<name>A0A0A8VFH5_YERRU</name>
<protein>
    <submittedName>
        <fullName evidence="1">Uncharacterized protein</fullName>
    </submittedName>
</protein>
<dbReference type="EMBL" id="LN681231">
    <property type="protein sequence ID" value="CEK28542.1"/>
    <property type="molecule type" value="Genomic_DNA"/>
</dbReference>
<proteinExistence type="predicted"/>
<accession>A0A0A8VFH5</accession>
<dbReference type="AlphaFoldDB" id="A0A0A8VFH5"/>
<evidence type="ECO:0000313" key="1">
    <source>
        <dbReference type="EMBL" id="CEK28542.1"/>
    </source>
</evidence>